<accession>F4PH24</accession>
<dbReference type="PANTHER" id="PTHR32134:SF169">
    <property type="entry name" value="FNIP REPEAT-CONTAINING PROTEIN-RELATED"/>
    <property type="match status" value="1"/>
</dbReference>
<proteinExistence type="predicted"/>
<name>F4PH24_CACFS</name>
<evidence type="ECO:0008006" key="4">
    <source>
        <dbReference type="Google" id="ProtNLM"/>
    </source>
</evidence>
<sequence length="640" mass="72001">MDNSTTDSSSSSSSSATTTTTTNTTTTTTSTINTLSNLLILNIIEKIDNNVDLICLLLTCKKLFYHIRQQYSSRLAFKHTKYICDYSGSFRRLNVKIVNSLLQFNLRSFKQLFDNALSNQQYISDDVDDDSTSSIPLLNQHVTDGITTVQISIEDVKVVANTIKIPPSTRTIFFTQSFDYDAFPASFYPPNLQHLILPYSHDHGNAWHKGIGFAEGVLPESLRLLVTIYANGKTLPSRLETLIFHDIVPQPCNLIGLETLQHLTTLYLERAYNLGRCVLPKTLTDLRLGVDTLQGDFFESLPNLVRLCLDIEWLLEDSTVFNMQNLVALESFKLGVGNFTSTMFSLPQSSQSSSLRSIHLDKRNCFGSILPGFLPDNLCELSILGFIDFEQGVTLPKSLYSLELANTRTIKPGFLPKEGLGKLSLTFKGDAILEKGAIPSTVTELSLSGYEGPTTPDYLPNMIKRLKMEIPNTEYLDTITLPQQLEHLTITSYSHRNGRVGSNLSIDYPPTLRYIDYIGLQGTGHSNIIPSSLERFDYLMPSSYQINNVPIFSISTIQIFNNDTTYPWFKATIKRLDVDNSSVLLVGKTSLFGGIIQQRKLNENDSQYPPIYLHYKKDQIPFWSYQPLDEQPTIDDDDVQ</sequence>
<evidence type="ECO:0000313" key="2">
    <source>
        <dbReference type="EMBL" id="EGG25008.1"/>
    </source>
</evidence>
<dbReference type="AlphaFoldDB" id="F4PH24"/>
<gene>
    <name evidence="2" type="ORF">DFA_03254</name>
</gene>
<dbReference type="RefSeq" id="XP_004362859.1">
    <property type="nucleotide sequence ID" value="XM_004362802.1"/>
</dbReference>
<protein>
    <recommendedName>
        <fullName evidence="4">FNIP repeat-containing protein</fullName>
    </recommendedName>
</protein>
<dbReference type="SUPFAM" id="SSF52058">
    <property type="entry name" value="L domain-like"/>
    <property type="match status" value="1"/>
</dbReference>
<dbReference type="InterPro" id="IPR051251">
    <property type="entry name" value="STK_FNIP-Repeat"/>
</dbReference>
<feature type="region of interest" description="Disordered" evidence="1">
    <location>
        <begin position="1"/>
        <end position="28"/>
    </location>
</feature>
<dbReference type="Proteomes" id="UP000007797">
    <property type="component" value="Unassembled WGS sequence"/>
</dbReference>
<keyword evidence="3" id="KW-1185">Reference proteome</keyword>
<dbReference type="EMBL" id="GL883006">
    <property type="protein sequence ID" value="EGG25008.1"/>
    <property type="molecule type" value="Genomic_DNA"/>
</dbReference>
<reference evidence="3" key="1">
    <citation type="journal article" date="2011" name="Genome Res.">
        <title>Phylogeny-wide analysis of social amoeba genomes highlights ancient origins for complex intercellular communication.</title>
        <authorList>
            <person name="Heidel A.J."/>
            <person name="Lawal H.M."/>
            <person name="Felder M."/>
            <person name="Schilde C."/>
            <person name="Helps N.R."/>
            <person name="Tunggal B."/>
            <person name="Rivero F."/>
            <person name="John U."/>
            <person name="Schleicher M."/>
            <person name="Eichinger L."/>
            <person name="Platzer M."/>
            <person name="Noegel A.A."/>
            <person name="Schaap P."/>
            <person name="Gloeckner G."/>
        </authorList>
    </citation>
    <scope>NUCLEOTIDE SEQUENCE [LARGE SCALE GENOMIC DNA]</scope>
    <source>
        <strain evidence="3">SH3</strain>
    </source>
</reference>
<evidence type="ECO:0000256" key="1">
    <source>
        <dbReference type="SAM" id="MobiDB-lite"/>
    </source>
</evidence>
<dbReference type="PANTHER" id="PTHR32134">
    <property type="entry name" value="FNIP REPEAT-CONTAINING PROTEIN"/>
    <property type="match status" value="1"/>
</dbReference>
<evidence type="ECO:0000313" key="3">
    <source>
        <dbReference type="Proteomes" id="UP000007797"/>
    </source>
</evidence>
<dbReference type="GeneID" id="14877537"/>
<dbReference type="KEGG" id="dfa:DFA_03254"/>
<organism evidence="2 3">
    <name type="scientific">Cavenderia fasciculata</name>
    <name type="common">Slime mold</name>
    <name type="synonym">Dictyostelium fasciculatum</name>
    <dbReference type="NCBI Taxonomy" id="261658"/>
    <lineage>
        <taxon>Eukaryota</taxon>
        <taxon>Amoebozoa</taxon>
        <taxon>Evosea</taxon>
        <taxon>Eumycetozoa</taxon>
        <taxon>Dictyostelia</taxon>
        <taxon>Acytosteliales</taxon>
        <taxon>Cavenderiaceae</taxon>
        <taxon>Cavenderia</taxon>
    </lineage>
</organism>